<evidence type="ECO:0000256" key="2">
    <source>
        <dbReference type="ARBA" id="ARBA00022840"/>
    </source>
</evidence>
<comment type="caution">
    <text evidence="6">The sequence shown here is derived from an EMBL/GenBank/DDBJ whole genome shotgun (WGS) entry which is preliminary data.</text>
</comment>
<dbReference type="InterPro" id="IPR000432">
    <property type="entry name" value="DNA_mismatch_repair_MutS_C"/>
</dbReference>
<evidence type="ECO:0000313" key="7">
    <source>
        <dbReference type="Proteomes" id="UP000310477"/>
    </source>
</evidence>
<evidence type="ECO:0000256" key="1">
    <source>
        <dbReference type="ARBA" id="ARBA00022741"/>
    </source>
</evidence>
<evidence type="ECO:0000259" key="5">
    <source>
        <dbReference type="SMART" id="SM00534"/>
    </source>
</evidence>
<dbReference type="RefSeq" id="WP_136878108.1">
    <property type="nucleotide sequence ID" value="NZ_SWBO01000011.1"/>
</dbReference>
<dbReference type="Proteomes" id="UP000310477">
    <property type="component" value="Unassembled WGS sequence"/>
</dbReference>
<keyword evidence="1" id="KW-0547">Nucleotide-binding</keyword>
<dbReference type="AlphaFoldDB" id="A0A4U1BWW8"/>
<dbReference type="OrthoDB" id="1097361at2"/>
<dbReference type="Gene3D" id="1.10.1420.10">
    <property type="match status" value="1"/>
</dbReference>
<dbReference type="Pfam" id="PF00488">
    <property type="entry name" value="MutS_V"/>
    <property type="match status" value="1"/>
</dbReference>
<dbReference type="EMBL" id="SWBO01000011">
    <property type="protein sequence ID" value="TKB97481.1"/>
    <property type="molecule type" value="Genomic_DNA"/>
</dbReference>
<dbReference type="SMART" id="SM00534">
    <property type="entry name" value="MUTSac"/>
    <property type="match status" value="1"/>
</dbReference>
<keyword evidence="4" id="KW-0472">Membrane</keyword>
<keyword evidence="3" id="KW-0238">DNA-binding</keyword>
<dbReference type="GO" id="GO:0005829">
    <property type="term" value="C:cytosol"/>
    <property type="evidence" value="ECO:0007669"/>
    <property type="project" value="TreeGrafter"/>
</dbReference>
<dbReference type="PANTHER" id="PTHR11361">
    <property type="entry name" value="DNA MISMATCH REPAIR PROTEIN MUTS FAMILY MEMBER"/>
    <property type="match status" value="1"/>
</dbReference>
<keyword evidence="4" id="KW-0812">Transmembrane</keyword>
<dbReference type="InterPro" id="IPR036187">
    <property type="entry name" value="DNA_mismatch_repair_MutS_sf"/>
</dbReference>
<keyword evidence="4" id="KW-1133">Transmembrane helix</keyword>
<evidence type="ECO:0000256" key="3">
    <source>
        <dbReference type="ARBA" id="ARBA00023125"/>
    </source>
</evidence>
<accession>A0A4U1BWW8</accession>
<evidence type="ECO:0000313" key="6">
    <source>
        <dbReference type="EMBL" id="TKB97481.1"/>
    </source>
</evidence>
<sequence length="605" mass="68469">MQPSQNQVIEKYSKAIIETSQKIASLKTKIDRFSFLRVALLLIEILLFVLFVSSENETLIWVFGVLILVPIAVFVVVVKKQSRLSKAENYFKDLLWVYQNEVNVITLQENGYDNGTSFEDENHPYLSDLDIFGKSSLYALINRCSTKIGVNLLAAQLALPNVKIKIDQRQKAVQELTENIDGTFEFRAILKGNDVNGIDQLKQKLKDKLGKQLEFMNKPVLKVYIKILPFVMPIFITAGIIAGGKLWGILILILLIHAGLTFFLMKHINEVYYGFGGSATLLADYAAAIKWTEERNWKSEYIKNLFTSDKKVSSEIKKLSKIIQAFDARLNLLVGGLLNFTLLWDLRCCAKLAEWHQTSSSNVADGLERISYFEELISVATVSYNNPNWVFPIITNDFCLVSQDVGHPLIPRQKCVANDFSLDAKPTVDIVTGSNMAGKSTFLRTLGINMIMAYAGVPVCAKSMKISIFNILTYMRIKDSLNESTSTFKAELNRLKMILEKVQINNHPLVLIDEMLRGTNSKDKFLGSKVFIEKLIRVKTPTLFATHDLQLSELQTMHTEAVRNYHFDIQINNGEMEFDYKIKNGPCDKFNAAILLKQIGLSIDN</sequence>
<dbReference type="PANTHER" id="PTHR11361:SF99">
    <property type="entry name" value="DNA MISMATCH REPAIR PROTEIN"/>
    <property type="match status" value="1"/>
</dbReference>
<feature type="transmembrane region" description="Helical" evidence="4">
    <location>
        <begin position="35"/>
        <end position="53"/>
    </location>
</feature>
<feature type="transmembrane region" description="Helical" evidence="4">
    <location>
        <begin position="247"/>
        <end position="265"/>
    </location>
</feature>
<gene>
    <name evidence="6" type="ORF">FA045_16095</name>
</gene>
<dbReference type="SUPFAM" id="SSF48334">
    <property type="entry name" value="DNA repair protein MutS, domain III"/>
    <property type="match status" value="1"/>
</dbReference>
<dbReference type="Gene3D" id="3.40.50.300">
    <property type="entry name" value="P-loop containing nucleotide triphosphate hydrolases"/>
    <property type="match status" value="1"/>
</dbReference>
<dbReference type="SUPFAM" id="SSF52540">
    <property type="entry name" value="P-loop containing nucleoside triphosphate hydrolases"/>
    <property type="match status" value="1"/>
</dbReference>
<keyword evidence="7" id="KW-1185">Reference proteome</keyword>
<feature type="domain" description="DNA mismatch repair proteins mutS family" evidence="5">
    <location>
        <begin position="426"/>
        <end position="601"/>
    </location>
</feature>
<reference evidence="6 7" key="1">
    <citation type="submission" date="2019-04" db="EMBL/GenBank/DDBJ databases">
        <title>Pedobacter sp. AR-2-6 sp. nov., isolated from Arctic soil.</title>
        <authorList>
            <person name="Dahal R.H."/>
            <person name="Kim D.-U."/>
        </authorList>
    </citation>
    <scope>NUCLEOTIDE SEQUENCE [LARGE SCALE GENOMIC DNA]</scope>
    <source>
        <strain evidence="6 7">AR-2-6</strain>
    </source>
</reference>
<dbReference type="InterPro" id="IPR045076">
    <property type="entry name" value="MutS"/>
</dbReference>
<dbReference type="GO" id="GO:0006298">
    <property type="term" value="P:mismatch repair"/>
    <property type="evidence" value="ECO:0007669"/>
    <property type="project" value="InterPro"/>
</dbReference>
<feature type="transmembrane region" description="Helical" evidence="4">
    <location>
        <begin position="223"/>
        <end position="241"/>
    </location>
</feature>
<feature type="transmembrane region" description="Helical" evidence="4">
    <location>
        <begin position="59"/>
        <end position="78"/>
    </location>
</feature>
<evidence type="ECO:0000256" key="4">
    <source>
        <dbReference type="SAM" id="Phobius"/>
    </source>
</evidence>
<dbReference type="GO" id="GO:0140664">
    <property type="term" value="F:ATP-dependent DNA damage sensor activity"/>
    <property type="evidence" value="ECO:0007669"/>
    <property type="project" value="InterPro"/>
</dbReference>
<name>A0A4U1BWW8_9SPHI</name>
<proteinExistence type="predicted"/>
<dbReference type="GO" id="GO:0005524">
    <property type="term" value="F:ATP binding"/>
    <property type="evidence" value="ECO:0007669"/>
    <property type="project" value="UniProtKB-KW"/>
</dbReference>
<protein>
    <submittedName>
        <fullName evidence="6">DNA mismatch repair protein MutS</fullName>
    </submittedName>
</protein>
<dbReference type="GO" id="GO:0030983">
    <property type="term" value="F:mismatched DNA binding"/>
    <property type="evidence" value="ECO:0007669"/>
    <property type="project" value="InterPro"/>
</dbReference>
<dbReference type="InterPro" id="IPR027417">
    <property type="entry name" value="P-loop_NTPase"/>
</dbReference>
<keyword evidence="2" id="KW-0067">ATP-binding</keyword>
<organism evidence="6 7">
    <name type="scientific">Pedobacter cryotolerans</name>
    <dbReference type="NCBI Taxonomy" id="2571270"/>
    <lineage>
        <taxon>Bacteria</taxon>
        <taxon>Pseudomonadati</taxon>
        <taxon>Bacteroidota</taxon>
        <taxon>Sphingobacteriia</taxon>
        <taxon>Sphingobacteriales</taxon>
        <taxon>Sphingobacteriaceae</taxon>
        <taxon>Pedobacter</taxon>
    </lineage>
</organism>